<evidence type="ECO:0000313" key="2">
    <source>
        <dbReference type="EMBL" id="EMG37567.1"/>
    </source>
</evidence>
<sequence length="30" mass="3122">YQAPPLEPDPQVEKRVDALGAPGGPLHGLV</sequence>
<evidence type="ECO:0000313" key="3">
    <source>
        <dbReference type="Proteomes" id="UP000011922"/>
    </source>
</evidence>
<proteinExistence type="predicted"/>
<comment type="caution">
    <text evidence="2">The sequence shown here is derived from an EMBL/GenBank/DDBJ whole genome shotgun (WGS) entry which is preliminary data.</text>
</comment>
<feature type="region of interest" description="Disordered" evidence="1">
    <location>
        <begin position="1"/>
        <end position="30"/>
    </location>
</feature>
<reference evidence="2 3" key="1">
    <citation type="journal article" date="2013" name="Genome Announc.">
        <title>Draft Genome Sequence for Desulfovibrio africanus Strain PCS.</title>
        <authorList>
            <person name="Brown S.D."/>
            <person name="Utturkar S.M."/>
            <person name="Arkin A.P."/>
            <person name="Deutschbauer A.M."/>
            <person name="Elias D.A."/>
            <person name="Hazen T.C."/>
            <person name="Chakraborty R."/>
        </authorList>
    </citation>
    <scope>NUCLEOTIDE SEQUENCE [LARGE SCALE GENOMIC DNA]</scope>
    <source>
        <strain evidence="2 3">PCS</strain>
    </source>
</reference>
<feature type="compositionally biased region" description="Gly residues" evidence="1">
    <location>
        <begin position="21"/>
        <end position="30"/>
    </location>
</feature>
<gene>
    <name evidence="2" type="ORF">PCS_01706</name>
</gene>
<accession>M5PT84</accession>
<organism evidence="2 3">
    <name type="scientific">Desulfocurvibacter africanus PCS</name>
    <dbReference type="NCBI Taxonomy" id="1262666"/>
    <lineage>
        <taxon>Bacteria</taxon>
        <taxon>Pseudomonadati</taxon>
        <taxon>Thermodesulfobacteriota</taxon>
        <taxon>Desulfovibrionia</taxon>
        <taxon>Desulfovibrionales</taxon>
        <taxon>Desulfovibrionaceae</taxon>
        <taxon>Desulfocurvibacter</taxon>
    </lineage>
</organism>
<name>M5PT84_DESAF</name>
<dbReference type="EMBL" id="AOSV01000017">
    <property type="protein sequence ID" value="EMG37567.1"/>
    <property type="molecule type" value="Genomic_DNA"/>
</dbReference>
<feature type="non-terminal residue" evidence="2">
    <location>
        <position position="1"/>
    </location>
</feature>
<dbReference type="AlphaFoldDB" id="M5PT84"/>
<protein>
    <submittedName>
        <fullName evidence="2">Uncharacterized protein</fullName>
    </submittedName>
</protein>
<dbReference type="Proteomes" id="UP000011922">
    <property type="component" value="Unassembled WGS sequence"/>
</dbReference>
<evidence type="ECO:0000256" key="1">
    <source>
        <dbReference type="SAM" id="MobiDB-lite"/>
    </source>
</evidence>